<feature type="transmembrane region" description="Helical" evidence="7">
    <location>
        <begin position="366"/>
        <end position="390"/>
    </location>
</feature>
<evidence type="ECO:0000259" key="9">
    <source>
        <dbReference type="Pfam" id="PF12704"/>
    </source>
</evidence>
<dbReference type="InterPro" id="IPR025857">
    <property type="entry name" value="MacB_PCD"/>
</dbReference>
<feature type="transmembrane region" description="Helical" evidence="7">
    <location>
        <begin position="738"/>
        <end position="757"/>
    </location>
</feature>
<dbReference type="Pfam" id="PF12704">
    <property type="entry name" value="MacB_PCD"/>
    <property type="match status" value="2"/>
</dbReference>
<evidence type="ECO:0000259" key="8">
    <source>
        <dbReference type="Pfam" id="PF02687"/>
    </source>
</evidence>
<evidence type="ECO:0000256" key="1">
    <source>
        <dbReference type="ARBA" id="ARBA00004651"/>
    </source>
</evidence>
<dbReference type="InterPro" id="IPR003838">
    <property type="entry name" value="ABC3_permease_C"/>
</dbReference>
<keyword evidence="4 7" id="KW-1133">Transmembrane helix</keyword>
<dbReference type="RefSeq" id="WP_165328510.1">
    <property type="nucleotide sequence ID" value="NZ_CP049109.1"/>
</dbReference>
<keyword evidence="2" id="KW-1003">Cell membrane</keyword>
<feature type="transmembrane region" description="Helical" evidence="7">
    <location>
        <begin position="20"/>
        <end position="40"/>
    </location>
</feature>
<evidence type="ECO:0000256" key="2">
    <source>
        <dbReference type="ARBA" id="ARBA00022475"/>
    </source>
</evidence>
<feature type="domain" description="ABC3 transporter permease C-terminal" evidence="8">
    <location>
        <begin position="687"/>
        <end position="798"/>
    </location>
</feature>
<dbReference type="Pfam" id="PF02687">
    <property type="entry name" value="FtsX"/>
    <property type="match status" value="2"/>
</dbReference>
<evidence type="ECO:0000256" key="5">
    <source>
        <dbReference type="ARBA" id="ARBA00023136"/>
    </source>
</evidence>
<feature type="transmembrane region" description="Helical" evidence="7">
    <location>
        <begin position="423"/>
        <end position="443"/>
    </location>
</feature>
<dbReference type="PANTHER" id="PTHR30572:SF4">
    <property type="entry name" value="ABC TRANSPORTER PERMEASE YTRF"/>
    <property type="match status" value="1"/>
</dbReference>
<dbReference type="GO" id="GO:0022857">
    <property type="term" value="F:transmembrane transporter activity"/>
    <property type="evidence" value="ECO:0007669"/>
    <property type="project" value="TreeGrafter"/>
</dbReference>
<evidence type="ECO:0000313" key="11">
    <source>
        <dbReference type="Proteomes" id="UP000501568"/>
    </source>
</evidence>
<evidence type="ECO:0000256" key="7">
    <source>
        <dbReference type="SAM" id="Phobius"/>
    </source>
</evidence>
<proteinExistence type="inferred from homology"/>
<keyword evidence="3 7" id="KW-0812">Transmembrane</keyword>
<organism evidence="10 11">
    <name type="scientific">Stakelama tenebrarum</name>
    <dbReference type="NCBI Taxonomy" id="2711215"/>
    <lineage>
        <taxon>Bacteria</taxon>
        <taxon>Pseudomonadati</taxon>
        <taxon>Pseudomonadota</taxon>
        <taxon>Alphaproteobacteria</taxon>
        <taxon>Sphingomonadales</taxon>
        <taxon>Sphingomonadaceae</taxon>
        <taxon>Stakelama</taxon>
    </lineage>
</organism>
<comment type="subcellular location">
    <subcellularLocation>
        <location evidence="1">Cell membrane</location>
        <topology evidence="1">Multi-pass membrane protein</topology>
    </subcellularLocation>
</comment>
<feature type="transmembrane region" description="Helical" evidence="7">
    <location>
        <begin position="682"/>
        <end position="704"/>
    </location>
</feature>
<feature type="transmembrane region" description="Helical" evidence="7">
    <location>
        <begin position="276"/>
        <end position="297"/>
    </location>
</feature>
<dbReference type="PANTHER" id="PTHR30572">
    <property type="entry name" value="MEMBRANE COMPONENT OF TRANSPORTER-RELATED"/>
    <property type="match status" value="1"/>
</dbReference>
<evidence type="ECO:0000256" key="3">
    <source>
        <dbReference type="ARBA" id="ARBA00022692"/>
    </source>
</evidence>
<name>A0A6G6YAI2_9SPHN</name>
<evidence type="ECO:0000256" key="6">
    <source>
        <dbReference type="ARBA" id="ARBA00038076"/>
    </source>
</evidence>
<feature type="transmembrane region" description="Helical" evidence="7">
    <location>
        <begin position="332"/>
        <end position="354"/>
    </location>
</feature>
<accession>A0A6G6YAI2</accession>
<sequence>MSSGLLTFYRALTRHKLYALLNIGGLALGIAVFLVLFLFVRFEKSYDNFPGSQNLWLIQEQYFFPGVSDEPSPWTMQGELDELQADFPDLVGTRFQGVSAAVRDGDRAASEDLAAVDANYFELFGYPVIAGDPTATLADPDGLVLTESIARRYFGEESPIGRTLALDLNGEPYRYKVGAVIHDLPPNSTFDTTMFVPFLRERFGSEVYDHWGSSNLLTFLQFRDAAAAEAFAAKLPDFIERHAGADGNFSNPVSKTFRQSILPVGDLHLLAPADRAMVTTLAVVGLLTLLIAIFNYVNLATARSGLRAREVALRKVLGASRAGLIRQFMGEAVATVALAALIGLALAELALPFVNAAGGSSLEIAYLGSGGVLMPLVALVLVVGLIAGAYPALALSGFRPASVLASARAPGGGRAGTRLRQGLVVLQFGIAILFAIGTTVMIAQMAHIRSADIGFHRDGLFVVSSYVNADQQQQDALLREFARLPGVTSVTRANNAPGRQFETNSSNFHRIDQDGPSPSVLWVPVGEDYFATFGARLLAGRLFDAANRASDDTASEEQRGARNVVLNATAVDDLGFADAQAAVGALISNGSDRDSRVVGVVEDMRFDTPRQSVRPTLYMLDTVHPRGPLATIRYRNASPAQIETAVEATWKRIAPGVPFKGQTADQSLYESYYKQDAQRANIFTLGAALAVLIGCIGLYGLAAFDTTRRIKEIGIRKTLGASTGDVLRLLLGRFLQPVLLANLIAWPLAWFALRSWLSGFDDRVALSPFYFLLASAVATLIAVLTIIGQSWKVARAEPARALRYE</sequence>
<evidence type="ECO:0000313" key="10">
    <source>
        <dbReference type="EMBL" id="QIG81583.1"/>
    </source>
</evidence>
<dbReference type="GO" id="GO:0005886">
    <property type="term" value="C:plasma membrane"/>
    <property type="evidence" value="ECO:0007669"/>
    <property type="project" value="UniProtKB-SubCell"/>
</dbReference>
<dbReference type="EMBL" id="CP049109">
    <property type="protein sequence ID" value="QIG81583.1"/>
    <property type="molecule type" value="Genomic_DNA"/>
</dbReference>
<feature type="domain" description="MacB-like periplasmic core" evidence="9">
    <location>
        <begin position="20"/>
        <end position="235"/>
    </location>
</feature>
<gene>
    <name evidence="10" type="ORF">G5C33_18515</name>
</gene>
<protein>
    <submittedName>
        <fullName evidence="10">FtsX-like permease family protein</fullName>
    </submittedName>
</protein>
<feature type="domain" description="ABC3 transporter permease C-terminal" evidence="8">
    <location>
        <begin position="283"/>
        <end position="396"/>
    </location>
</feature>
<keyword evidence="11" id="KW-1185">Reference proteome</keyword>
<feature type="domain" description="MacB-like periplasmic core" evidence="9">
    <location>
        <begin position="430"/>
        <end position="615"/>
    </location>
</feature>
<feature type="transmembrane region" description="Helical" evidence="7">
    <location>
        <begin position="769"/>
        <end position="787"/>
    </location>
</feature>
<comment type="similarity">
    <text evidence="6">Belongs to the ABC-4 integral membrane protein family.</text>
</comment>
<dbReference type="InterPro" id="IPR050250">
    <property type="entry name" value="Macrolide_Exporter_MacB"/>
</dbReference>
<reference evidence="10 11" key="1">
    <citation type="submission" date="2020-02" db="EMBL/GenBank/DDBJ databases">
        <authorList>
            <person name="Zheng R.K."/>
            <person name="Sun C.M."/>
        </authorList>
    </citation>
    <scope>NUCLEOTIDE SEQUENCE [LARGE SCALE GENOMIC DNA]</scope>
    <source>
        <strain evidence="11">zrk23</strain>
    </source>
</reference>
<dbReference type="KEGG" id="spzr:G5C33_18515"/>
<evidence type="ECO:0000256" key="4">
    <source>
        <dbReference type="ARBA" id="ARBA00022989"/>
    </source>
</evidence>
<dbReference type="AlphaFoldDB" id="A0A6G6YAI2"/>
<keyword evidence="5 7" id="KW-0472">Membrane</keyword>
<dbReference type="Proteomes" id="UP000501568">
    <property type="component" value="Chromosome"/>
</dbReference>